<dbReference type="GO" id="GO:0016987">
    <property type="term" value="F:sigma factor activity"/>
    <property type="evidence" value="ECO:0007669"/>
    <property type="project" value="UniProtKB-KW"/>
</dbReference>
<dbReference type="Gene3D" id="1.10.1740.10">
    <property type="match status" value="1"/>
</dbReference>
<accession>A0A5C1AS05</accession>
<dbReference type="InterPro" id="IPR007627">
    <property type="entry name" value="RNA_pol_sigma70_r2"/>
</dbReference>
<dbReference type="PANTHER" id="PTHR43133">
    <property type="entry name" value="RNA POLYMERASE ECF-TYPE SIGMA FACTO"/>
    <property type="match status" value="1"/>
</dbReference>
<name>A0A5C1AS05_9BACT</name>
<proteinExistence type="predicted"/>
<reference evidence="6" key="1">
    <citation type="submission" date="2019-08" db="EMBL/GenBank/DDBJ databases">
        <title>Limnoglobus roseus gen. nov., sp. nov., a novel freshwater planctomycete with a giant genome from the family Gemmataceae.</title>
        <authorList>
            <person name="Kulichevskaya I.S."/>
            <person name="Naumoff D.G."/>
            <person name="Miroshnikov K."/>
            <person name="Ivanova A."/>
            <person name="Philippov D.A."/>
            <person name="Hakobyan A."/>
            <person name="Rijpstra I.C."/>
            <person name="Sinninghe Damste J.S."/>
            <person name="Liesack W."/>
            <person name="Dedysh S.N."/>
        </authorList>
    </citation>
    <scope>NUCLEOTIDE SEQUENCE [LARGE SCALE GENOMIC DNA]</scope>
    <source>
        <strain evidence="6">PX52</strain>
    </source>
</reference>
<evidence type="ECO:0000256" key="1">
    <source>
        <dbReference type="ARBA" id="ARBA00023015"/>
    </source>
</evidence>
<dbReference type="Pfam" id="PF04542">
    <property type="entry name" value="Sigma70_r2"/>
    <property type="match status" value="1"/>
</dbReference>
<dbReference type="AlphaFoldDB" id="A0A5C1AS05"/>
<sequence length="193" mass="21296">MTQDTVEIPDDELAATLATRGESAQARTRAEAAFRTLYDRHAKRLLAFLGGRVNAAALDDVHQDVWAKVWQAVPTRYHGGNFRAWVHQVARNVVIDHGRKRGFAPLTEGENVVDHRQADDATAVEAERRAALAKCLQKLERANAAVADLVRSRVAGESYDSYCTRTGMPSDKAYRAFHQAKAQLQACVEGISP</sequence>
<dbReference type="KEGG" id="lrs:PX52LOC_07936"/>
<evidence type="ECO:0000256" key="2">
    <source>
        <dbReference type="ARBA" id="ARBA00023082"/>
    </source>
</evidence>
<gene>
    <name evidence="5" type="ORF">PX52LOC_07936</name>
</gene>
<dbReference type="InterPro" id="IPR039425">
    <property type="entry name" value="RNA_pol_sigma-70-like"/>
</dbReference>
<keyword evidence="1" id="KW-0805">Transcription regulation</keyword>
<feature type="domain" description="RNA polymerase sigma-70 region 2" evidence="4">
    <location>
        <begin position="37"/>
        <end position="102"/>
    </location>
</feature>
<keyword evidence="3" id="KW-0804">Transcription</keyword>
<dbReference type="EMBL" id="CP042425">
    <property type="protein sequence ID" value="QEL20816.1"/>
    <property type="molecule type" value="Genomic_DNA"/>
</dbReference>
<protein>
    <submittedName>
        <fullName evidence="5">Sigma-70 family RNA polymerase sigma factor</fullName>
    </submittedName>
</protein>
<dbReference type="InterPro" id="IPR014284">
    <property type="entry name" value="RNA_pol_sigma-70_dom"/>
</dbReference>
<dbReference type="GO" id="GO:0006352">
    <property type="term" value="P:DNA-templated transcription initiation"/>
    <property type="evidence" value="ECO:0007669"/>
    <property type="project" value="InterPro"/>
</dbReference>
<organism evidence="5 6">
    <name type="scientific">Limnoglobus roseus</name>
    <dbReference type="NCBI Taxonomy" id="2598579"/>
    <lineage>
        <taxon>Bacteria</taxon>
        <taxon>Pseudomonadati</taxon>
        <taxon>Planctomycetota</taxon>
        <taxon>Planctomycetia</taxon>
        <taxon>Gemmatales</taxon>
        <taxon>Gemmataceae</taxon>
        <taxon>Limnoglobus</taxon>
    </lineage>
</organism>
<evidence type="ECO:0000313" key="6">
    <source>
        <dbReference type="Proteomes" id="UP000324974"/>
    </source>
</evidence>
<dbReference type="InterPro" id="IPR013325">
    <property type="entry name" value="RNA_pol_sigma_r2"/>
</dbReference>
<dbReference type="SUPFAM" id="SSF88946">
    <property type="entry name" value="Sigma2 domain of RNA polymerase sigma factors"/>
    <property type="match status" value="1"/>
</dbReference>
<keyword evidence="2" id="KW-0731">Sigma factor</keyword>
<evidence type="ECO:0000313" key="5">
    <source>
        <dbReference type="EMBL" id="QEL20816.1"/>
    </source>
</evidence>
<dbReference type="PANTHER" id="PTHR43133:SF51">
    <property type="entry name" value="RNA POLYMERASE SIGMA FACTOR"/>
    <property type="match status" value="1"/>
</dbReference>
<evidence type="ECO:0000259" key="4">
    <source>
        <dbReference type="Pfam" id="PF04542"/>
    </source>
</evidence>
<dbReference type="Proteomes" id="UP000324974">
    <property type="component" value="Chromosome"/>
</dbReference>
<evidence type="ECO:0000256" key="3">
    <source>
        <dbReference type="ARBA" id="ARBA00023163"/>
    </source>
</evidence>
<dbReference type="NCBIfam" id="TIGR02937">
    <property type="entry name" value="sigma70-ECF"/>
    <property type="match status" value="1"/>
</dbReference>
<keyword evidence="6" id="KW-1185">Reference proteome</keyword>
<dbReference type="RefSeq" id="WP_168219480.1">
    <property type="nucleotide sequence ID" value="NZ_CP042425.1"/>
</dbReference>